<feature type="compositionally biased region" description="Acidic residues" evidence="1">
    <location>
        <begin position="389"/>
        <end position="416"/>
    </location>
</feature>
<proteinExistence type="predicted"/>
<evidence type="ECO:0000259" key="2">
    <source>
        <dbReference type="Pfam" id="PF26609"/>
    </source>
</evidence>
<protein>
    <recommendedName>
        <fullName evidence="2">DUF8191 domain-containing protein</fullName>
    </recommendedName>
</protein>
<dbReference type="Pfam" id="PF26609">
    <property type="entry name" value="DUF8191"/>
    <property type="match status" value="1"/>
</dbReference>
<reference evidence="4" key="1">
    <citation type="journal article" date="2014" name="Proc. Natl. Acad. Sci. U.S.A.">
        <title>Extensive sampling of basidiomycete genomes demonstrates inadequacy of the white-rot/brown-rot paradigm for wood decay fungi.</title>
        <authorList>
            <person name="Riley R."/>
            <person name="Salamov A.A."/>
            <person name="Brown D.W."/>
            <person name="Nagy L.G."/>
            <person name="Floudas D."/>
            <person name="Held B.W."/>
            <person name="Levasseur A."/>
            <person name="Lombard V."/>
            <person name="Morin E."/>
            <person name="Otillar R."/>
            <person name="Lindquist E.A."/>
            <person name="Sun H."/>
            <person name="LaButti K.M."/>
            <person name="Schmutz J."/>
            <person name="Jabbour D."/>
            <person name="Luo H."/>
            <person name="Baker S.E."/>
            <person name="Pisabarro A.G."/>
            <person name="Walton J.D."/>
            <person name="Blanchette R.A."/>
            <person name="Henrissat B."/>
            <person name="Martin F."/>
            <person name="Cullen D."/>
            <person name="Hibbett D.S."/>
            <person name="Grigoriev I.V."/>
        </authorList>
    </citation>
    <scope>NUCLEOTIDE SEQUENCE [LARGE SCALE GENOMIC DNA]</scope>
    <source>
        <strain evidence="4">CBS 339.88</strain>
    </source>
</reference>
<dbReference type="HOGENOM" id="CLU_041691_0_0_1"/>
<feature type="compositionally biased region" description="Acidic residues" evidence="1">
    <location>
        <begin position="288"/>
        <end position="299"/>
    </location>
</feature>
<sequence>MSVSELKTRIRIQNIKLRRADAENKGLREALRVLLAQNAADSSGEGELTGTSQNDNNSDEEMGFDEDEDDDDEDRENLPEPILGLDELYTCTQCTYEVVDGVCFWCWKAHRWLVDETAQETVSTDTQAIHPDRSLVPRGNTPLREIGIQREIPASYRPSHYPVRRESREDEYLELLKRGATRFMCEVFSLEFTYLGGIYAWADDDLFREFSGPLMQPGDLWKIHLGRRIALDEGDEDGSEFIEGLLEDVLLYPYRSAFSKKKYEKWETVEESPGIWVTRLQDSKGANDDDNDSLTDESCDEDEWAALCAQENKDLVNSPAEETATLPNKYSTSDDDTDQDELEMEDLGFFNSDCRDAAWDSETDSQVDQLDNPYDKVPGQDVEMKQEPETETEDDCSDSDEAGSDFDSDEDLSGDE</sequence>
<accession>A0A067T6R1</accession>
<dbReference type="AlphaFoldDB" id="A0A067T6R1"/>
<dbReference type="EMBL" id="KL142375">
    <property type="protein sequence ID" value="KDR78012.1"/>
    <property type="molecule type" value="Genomic_DNA"/>
</dbReference>
<feature type="domain" description="DUF8191" evidence="2">
    <location>
        <begin position="175"/>
        <end position="262"/>
    </location>
</feature>
<feature type="region of interest" description="Disordered" evidence="1">
    <location>
        <begin position="280"/>
        <end position="299"/>
    </location>
</feature>
<evidence type="ECO:0000313" key="3">
    <source>
        <dbReference type="EMBL" id="KDR78012.1"/>
    </source>
</evidence>
<dbReference type="Proteomes" id="UP000027222">
    <property type="component" value="Unassembled WGS sequence"/>
</dbReference>
<feature type="region of interest" description="Disordered" evidence="1">
    <location>
        <begin position="312"/>
        <end position="416"/>
    </location>
</feature>
<evidence type="ECO:0000313" key="4">
    <source>
        <dbReference type="Proteomes" id="UP000027222"/>
    </source>
</evidence>
<dbReference type="InterPro" id="IPR058504">
    <property type="entry name" value="DUF8191"/>
</dbReference>
<keyword evidence="4" id="KW-1185">Reference proteome</keyword>
<feature type="compositionally biased region" description="Acidic residues" evidence="1">
    <location>
        <begin position="333"/>
        <end position="346"/>
    </location>
</feature>
<feature type="region of interest" description="Disordered" evidence="1">
    <location>
        <begin position="38"/>
        <end position="79"/>
    </location>
</feature>
<feature type="compositionally biased region" description="Acidic residues" evidence="1">
    <location>
        <begin position="57"/>
        <end position="75"/>
    </location>
</feature>
<dbReference type="OrthoDB" id="3063271at2759"/>
<organism evidence="3 4">
    <name type="scientific">Galerina marginata (strain CBS 339.88)</name>
    <dbReference type="NCBI Taxonomy" id="685588"/>
    <lineage>
        <taxon>Eukaryota</taxon>
        <taxon>Fungi</taxon>
        <taxon>Dikarya</taxon>
        <taxon>Basidiomycota</taxon>
        <taxon>Agaricomycotina</taxon>
        <taxon>Agaricomycetes</taxon>
        <taxon>Agaricomycetidae</taxon>
        <taxon>Agaricales</taxon>
        <taxon>Agaricineae</taxon>
        <taxon>Strophariaceae</taxon>
        <taxon>Galerina</taxon>
    </lineage>
</organism>
<gene>
    <name evidence="3" type="ORF">GALMADRAFT_244983</name>
</gene>
<name>A0A067T6R1_GALM3</name>
<evidence type="ECO:0000256" key="1">
    <source>
        <dbReference type="SAM" id="MobiDB-lite"/>
    </source>
</evidence>